<evidence type="ECO:0000256" key="6">
    <source>
        <dbReference type="ARBA" id="ARBA00023004"/>
    </source>
</evidence>
<dbReference type="InterPro" id="IPR000028">
    <property type="entry name" value="Chloroperoxidase"/>
</dbReference>
<proteinExistence type="inferred from homology"/>
<evidence type="ECO:0000256" key="7">
    <source>
        <dbReference type="ARBA" id="ARBA00025795"/>
    </source>
</evidence>
<keyword evidence="4" id="KW-0479">Metal-binding</keyword>
<evidence type="ECO:0000256" key="8">
    <source>
        <dbReference type="SAM" id="SignalP"/>
    </source>
</evidence>
<dbReference type="PANTHER" id="PTHR33577">
    <property type="entry name" value="STERIGMATOCYSTIN BIOSYNTHESIS PEROXIDASE STCC-RELATED"/>
    <property type="match status" value="1"/>
</dbReference>
<dbReference type="InterPro" id="IPR036851">
    <property type="entry name" value="Chloroperoxidase-like_sf"/>
</dbReference>
<dbReference type="AlphaFoldDB" id="A0A6A6WMF0"/>
<keyword evidence="2 10" id="KW-0575">Peroxidase</keyword>
<keyword evidence="5" id="KW-0560">Oxidoreductase</keyword>
<feature type="chain" id="PRO_5025381272" evidence="8">
    <location>
        <begin position="18"/>
        <end position="277"/>
    </location>
</feature>
<dbReference type="OrthoDB" id="407298at2759"/>
<dbReference type="GO" id="GO:0004601">
    <property type="term" value="F:peroxidase activity"/>
    <property type="evidence" value="ECO:0007669"/>
    <property type="project" value="UniProtKB-KW"/>
</dbReference>
<evidence type="ECO:0000256" key="1">
    <source>
        <dbReference type="ARBA" id="ARBA00001970"/>
    </source>
</evidence>
<evidence type="ECO:0000256" key="2">
    <source>
        <dbReference type="ARBA" id="ARBA00022559"/>
    </source>
</evidence>
<dbReference type="PROSITE" id="PS51405">
    <property type="entry name" value="HEME_HALOPEROXIDASE"/>
    <property type="match status" value="1"/>
</dbReference>
<comment type="cofactor">
    <cofactor evidence="1">
        <name>heme b</name>
        <dbReference type="ChEBI" id="CHEBI:60344"/>
    </cofactor>
</comment>
<keyword evidence="11" id="KW-1185">Reference proteome</keyword>
<gene>
    <name evidence="10" type="ORF">EJ05DRAFT_460095</name>
</gene>
<name>A0A6A6WMF0_9PEZI</name>
<organism evidence="10 11">
    <name type="scientific">Pseudovirgaria hyperparasitica</name>
    <dbReference type="NCBI Taxonomy" id="470096"/>
    <lineage>
        <taxon>Eukaryota</taxon>
        <taxon>Fungi</taxon>
        <taxon>Dikarya</taxon>
        <taxon>Ascomycota</taxon>
        <taxon>Pezizomycotina</taxon>
        <taxon>Dothideomycetes</taxon>
        <taxon>Dothideomycetes incertae sedis</taxon>
        <taxon>Acrospermales</taxon>
        <taxon>Acrospermaceae</taxon>
        <taxon>Pseudovirgaria</taxon>
    </lineage>
</organism>
<keyword evidence="6" id="KW-0408">Iron</keyword>
<keyword evidence="3" id="KW-0349">Heme</keyword>
<dbReference type="Pfam" id="PF01328">
    <property type="entry name" value="Peroxidase_2"/>
    <property type="match status" value="1"/>
</dbReference>
<evidence type="ECO:0000256" key="4">
    <source>
        <dbReference type="ARBA" id="ARBA00022723"/>
    </source>
</evidence>
<dbReference type="GO" id="GO:0046872">
    <property type="term" value="F:metal ion binding"/>
    <property type="evidence" value="ECO:0007669"/>
    <property type="project" value="UniProtKB-KW"/>
</dbReference>
<evidence type="ECO:0000256" key="5">
    <source>
        <dbReference type="ARBA" id="ARBA00023002"/>
    </source>
</evidence>
<dbReference type="Gene3D" id="1.10.489.10">
    <property type="entry name" value="Chloroperoxidase-like"/>
    <property type="match status" value="1"/>
</dbReference>
<evidence type="ECO:0000313" key="10">
    <source>
        <dbReference type="EMBL" id="KAF2763333.1"/>
    </source>
</evidence>
<dbReference type="EMBL" id="ML996565">
    <property type="protein sequence ID" value="KAF2763333.1"/>
    <property type="molecule type" value="Genomic_DNA"/>
</dbReference>
<feature type="signal peptide" evidence="8">
    <location>
        <begin position="1"/>
        <end position="17"/>
    </location>
</feature>
<comment type="similarity">
    <text evidence="7">Belongs to the chloroperoxidase family.</text>
</comment>
<sequence>MRSLFLLPGALLPLALATPDFSDWRKPGTNDYRAPCPALNSLANHGILPRDGRNLSVPMLVSAMSEVFNLSTEVGTLVSIRAIDTSSTPGTGTFSLKDLQKHNMIEHDASLSRADDALSGDSHSFNQQVFDSWFRFFDGMDALTLPALAMARYSRVVTERYRNPAFVYGAIQQFSGYAESILILNGMVDEKGVCRKDYTRILFEEERLPYNEGWRPPKKSLNAFVFSLNMLQMALATPEKTYDAAAAELANLHLGTGSHAGAFDSAFHHQVPIHQGF</sequence>
<keyword evidence="8" id="KW-0732">Signal</keyword>
<dbReference type="GeneID" id="54483653"/>
<reference evidence="10" key="1">
    <citation type="journal article" date="2020" name="Stud. Mycol.">
        <title>101 Dothideomycetes genomes: a test case for predicting lifestyles and emergence of pathogens.</title>
        <authorList>
            <person name="Haridas S."/>
            <person name="Albert R."/>
            <person name="Binder M."/>
            <person name="Bloem J."/>
            <person name="Labutti K."/>
            <person name="Salamov A."/>
            <person name="Andreopoulos B."/>
            <person name="Baker S."/>
            <person name="Barry K."/>
            <person name="Bills G."/>
            <person name="Bluhm B."/>
            <person name="Cannon C."/>
            <person name="Castanera R."/>
            <person name="Culley D."/>
            <person name="Daum C."/>
            <person name="Ezra D."/>
            <person name="Gonzalez J."/>
            <person name="Henrissat B."/>
            <person name="Kuo A."/>
            <person name="Liang C."/>
            <person name="Lipzen A."/>
            <person name="Lutzoni F."/>
            <person name="Magnuson J."/>
            <person name="Mondo S."/>
            <person name="Nolan M."/>
            <person name="Ohm R."/>
            <person name="Pangilinan J."/>
            <person name="Park H.-J."/>
            <person name="Ramirez L."/>
            <person name="Alfaro M."/>
            <person name="Sun H."/>
            <person name="Tritt A."/>
            <person name="Yoshinaga Y."/>
            <person name="Zwiers L.-H."/>
            <person name="Turgeon B."/>
            <person name="Goodwin S."/>
            <person name="Spatafora J."/>
            <person name="Crous P."/>
            <person name="Grigoriev I."/>
        </authorList>
    </citation>
    <scope>NUCLEOTIDE SEQUENCE</scope>
    <source>
        <strain evidence="10">CBS 121739</strain>
    </source>
</reference>
<dbReference type="PANTHER" id="PTHR33577:SF9">
    <property type="entry name" value="PEROXIDASE STCC"/>
    <property type="match status" value="1"/>
</dbReference>
<dbReference type="SUPFAM" id="SSF47571">
    <property type="entry name" value="Cloroperoxidase"/>
    <property type="match status" value="1"/>
</dbReference>
<protein>
    <submittedName>
        <fullName evidence="10">Cloroperoxidase</fullName>
    </submittedName>
</protein>
<dbReference type="Proteomes" id="UP000799437">
    <property type="component" value="Unassembled WGS sequence"/>
</dbReference>
<feature type="domain" description="Heme haloperoxidase family profile" evidence="9">
    <location>
        <begin position="20"/>
        <end position="235"/>
    </location>
</feature>
<evidence type="ECO:0000313" key="11">
    <source>
        <dbReference type="Proteomes" id="UP000799437"/>
    </source>
</evidence>
<dbReference type="RefSeq" id="XP_033605784.1">
    <property type="nucleotide sequence ID" value="XM_033742599.1"/>
</dbReference>
<accession>A0A6A6WMF0</accession>
<evidence type="ECO:0000256" key="3">
    <source>
        <dbReference type="ARBA" id="ARBA00022617"/>
    </source>
</evidence>
<evidence type="ECO:0000259" key="9">
    <source>
        <dbReference type="PROSITE" id="PS51405"/>
    </source>
</evidence>